<dbReference type="EMBL" id="JAGMUU010000008">
    <property type="protein sequence ID" value="KAH7146643.1"/>
    <property type="molecule type" value="Genomic_DNA"/>
</dbReference>
<protein>
    <submittedName>
        <fullName evidence="3">Uncharacterized protein</fullName>
    </submittedName>
</protein>
<feature type="region of interest" description="Disordered" evidence="1">
    <location>
        <begin position="25"/>
        <end position="76"/>
    </location>
</feature>
<evidence type="ECO:0000313" key="4">
    <source>
        <dbReference type="Proteomes" id="UP000717696"/>
    </source>
</evidence>
<feature type="compositionally biased region" description="Polar residues" evidence="1">
    <location>
        <begin position="58"/>
        <end position="76"/>
    </location>
</feature>
<feature type="chain" id="PRO_5040213475" evidence="2">
    <location>
        <begin position="16"/>
        <end position="157"/>
    </location>
</feature>
<organism evidence="3 4">
    <name type="scientific">Dactylonectria estremocensis</name>
    <dbReference type="NCBI Taxonomy" id="1079267"/>
    <lineage>
        <taxon>Eukaryota</taxon>
        <taxon>Fungi</taxon>
        <taxon>Dikarya</taxon>
        <taxon>Ascomycota</taxon>
        <taxon>Pezizomycotina</taxon>
        <taxon>Sordariomycetes</taxon>
        <taxon>Hypocreomycetidae</taxon>
        <taxon>Hypocreales</taxon>
        <taxon>Nectriaceae</taxon>
        <taxon>Dactylonectria</taxon>
    </lineage>
</organism>
<keyword evidence="4" id="KW-1185">Reference proteome</keyword>
<dbReference type="Proteomes" id="UP000717696">
    <property type="component" value="Unassembled WGS sequence"/>
</dbReference>
<evidence type="ECO:0000256" key="2">
    <source>
        <dbReference type="SAM" id="SignalP"/>
    </source>
</evidence>
<comment type="caution">
    <text evidence="3">The sequence shown here is derived from an EMBL/GenBank/DDBJ whole genome shotgun (WGS) entry which is preliminary data.</text>
</comment>
<evidence type="ECO:0000256" key="1">
    <source>
        <dbReference type="SAM" id="MobiDB-lite"/>
    </source>
</evidence>
<reference evidence="3" key="1">
    <citation type="journal article" date="2021" name="Nat. Commun.">
        <title>Genetic determinants of endophytism in the Arabidopsis root mycobiome.</title>
        <authorList>
            <person name="Mesny F."/>
            <person name="Miyauchi S."/>
            <person name="Thiergart T."/>
            <person name="Pickel B."/>
            <person name="Atanasova L."/>
            <person name="Karlsson M."/>
            <person name="Huettel B."/>
            <person name="Barry K.W."/>
            <person name="Haridas S."/>
            <person name="Chen C."/>
            <person name="Bauer D."/>
            <person name="Andreopoulos W."/>
            <person name="Pangilinan J."/>
            <person name="LaButti K."/>
            <person name="Riley R."/>
            <person name="Lipzen A."/>
            <person name="Clum A."/>
            <person name="Drula E."/>
            <person name="Henrissat B."/>
            <person name="Kohler A."/>
            <person name="Grigoriev I.V."/>
            <person name="Martin F.M."/>
            <person name="Hacquard S."/>
        </authorList>
    </citation>
    <scope>NUCLEOTIDE SEQUENCE</scope>
    <source>
        <strain evidence="3">MPI-CAGE-AT-0021</strain>
    </source>
</reference>
<gene>
    <name evidence="3" type="ORF">B0J13DRAFT_606852</name>
</gene>
<evidence type="ECO:0000313" key="3">
    <source>
        <dbReference type="EMBL" id="KAH7146643.1"/>
    </source>
</evidence>
<feature type="signal peptide" evidence="2">
    <location>
        <begin position="1"/>
        <end position="15"/>
    </location>
</feature>
<sequence length="157" mass="17282">MTLLLMMMTSLRCRGWQYQLTRLSPHRATSAPSRSPATVLGKLSRSMRPSAPGRGVTGPTSGDHPSSGSSTCPRSTVPSTWILFSPSAYSRPKRARLPELSVAAPRVAVPVHFYVFCQPYARQPCYEDSDTPYFPGIRPAAEHLTEPRKLGYLAYSP</sequence>
<accession>A0A9P9J8X1</accession>
<keyword evidence="2" id="KW-0732">Signal</keyword>
<name>A0A9P9J8X1_9HYPO</name>
<dbReference type="AlphaFoldDB" id="A0A9P9J8X1"/>
<proteinExistence type="predicted"/>